<keyword evidence="7" id="KW-0675">Receptor</keyword>
<dbReference type="Gene3D" id="3.30.50.10">
    <property type="entry name" value="Erythroid Transcription Factor GATA-1, subunit A"/>
    <property type="match status" value="1"/>
</dbReference>
<evidence type="ECO:0000259" key="10">
    <source>
        <dbReference type="Pfam" id="PF00105"/>
    </source>
</evidence>
<evidence type="ECO:0000313" key="11">
    <source>
        <dbReference type="EMBL" id="KHJ86439.1"/>
    </source>
</evidence>
<keyword evidence="6" id="KW-0804">Transcription</keyword>
<evidence type="ECO:0000256" key="6">
    <source>
        <dbReference type="ARBA" id="ARBA00023163"/>
    </source>
</evidence>
<name>A0A0B1SNB3_OESDE</name>
<dbReference type="GO" id="GO:0003700">
    <property type="term" value="F:DNA-binding transcription factor activity"/>
    <property type="evidence" value="ECO:0007669"/>
    <property type="project" value="InterPro"/>
</dbReference>
<proteinExistence type="predicted"/>
<dbReference type="Proteomes" id="UP000053660">
    <property type="component" value="Unassembled WGS sequence"/>
</dbReference>
<accession>A0A0B1SNB3</accession>
<dbReference type="Pfam" id="PF00105">
    <property type="entry name" value="zf-C4"/>
    <property type="match status" value="1"/>
</dbReference>
<feature type="compositionally biased region" description="Basic and acidic residues" evidence="9">
    <location>
        <begin position="87"/>
        <end position="100"/>
    </location>
</feature>
<evidence type="ECO:0000256" key="1">
    <source>
        <dbReference type="ARBA" id="ARBA00022723"/>
    </source>
</evidence>
<feature type="domain" description="Nuclear receptor" evidence="10">
    <location>
        <begin position="17"/>
        <end position="56"/>
    </location>
</feature>
<reference evidence="11 12" key="1">
    <citation type="submission" date="2014-03" db="EMBL/GenBank/DDBJ databases">
        <title>Draft genome of the hookworm Oesophagostomum dentatum.</title>
        <authorList>
            <person name="Mitreva M."/>
        </authorList>
    </citation>
    <scope>NUCLEOTIDE SEQUENCE [LARGE SCALE GENOMIC DNA]</scope>
    <source>
        <strain evidence="11 12">OD-Hann</strain>
    </source>
</reference>
<dbReference type="GO" id="GO:0008270">
    <property type="term" value="F:zinc ion binding"/>
    <property type="evidence" value="ECO:0007669"/>
    <property type="project" value="UniProtKB-KW"/>
</dbReference>
<keyword evidence="8" id="KW-0539">Nucleus</keyword>
<feature type="region of interest" description="Disordered" evidence="9">
    <location>
        <begin position="79"/>
        <end position="100"/>
    </location>
</feature>
<dbReference type="InterPro" id="IPR001628">
    <property type="entry name" value="Znf_hrmn_rcpt"/>
</dbReference>
<evidence type="ECO:0000256" key="8">
    <source>
        <dbReference type="ARBA" id="ARBA00023242"/>
    </source>
</evidence>
<evidence type="ECO:0000256" key="7">
    <source>
        <dbReference type="ARBA" id="ARBA00023170"/>
    </source>
</evidence>
<evidence type="ECO:0000256" key="3">
    <source>
        <dbReference type="ARBA" id="ARBA00022833"/>
    </source>
</evidence>
<dbReference type="EMBL" id="KN560431">
    <property type="protein sequence ID" value="KHJ86439.1"/>
    <property type="molecule type" value="Genomic_DNA"/>
</dbReference>
<keyword evidence="2" id="KW-0863">Zinc-finger</keyword>
<dbReference type="InterPro" id="IPR013088">
    <property type="entry name" value="Znf_NHR/GATA"/>
</dbReference>
<keyword evidence="5" id="KW-0238">DNA-binding</keyword>
<sequence length="100" mass="10957">MRWNTVTSTDLKNEDHRCLVCGAQATGFHFDAQSCSAVTDHPRSSRSSADSSSVNCTPIGSPVEKPKPVYRAPSVIMTAPQSFTPHPEPKEDVSSLKRWI</sequence>
<keyword evidence="3" id="KW-0862">Zinc</keyword>
<evidence type="ECO:0000256" key="2">
    <source>
        <dbReference type="ARBA" id="ARBA00022771"/>
    </source>
</evidence>
<evidence type="ECO:0000256" key="5">
    <source>
        <dbReference type="ARBA" id="ARBA00023125"/>
    </source>
</evidence>
<feature type="region of interest" description="Disordered" evidence="9">
    <location>
        <begin position="39"/>
        <end position="67"/>
    </location>
</feature>
<keyword evidence="1" id="KW-0479">Metal-binding</keyword>
<evidence type="ECO:0000313" key="12">
    <source>
        <dbReference type="Proteomes" id="UP000053660"/>
    </source>
</evidence>
<evidence type="ECO:0000256" key="9">
    <source>
        <dbReference type="SAM" id="MobiDB-lite"/>
    </source>
</evidence>
<evidence type="ECO:0000256" key="4">
    <source>
        <dbReference type="ARBA" id="ARBA00023015"/>
    </source>
</evidence>
<organism evidence="11 12">
    <name type="scientific">Oesophagostomum dentatum</name>
    <name type="common">Nodular worm</name>
    <dbReference type="NCBI Taxonomy" id="61180"/>
    <lineage>
        <taxon>Eukaryota</taxon>
        <taxon>Metazoa</taxon>
        <taxon>Ecdysozoa</taxon>
        <taxon>Nematoda</taxon>
        <taxon>Chromadorea</taxon>
        <taxon>Rhabditida</taxon>
        <taxon>Rhabditina</taxon>
        <taxon>Rhabditomorpha</taxon>
        <taxon>Strongyloidea</taxon>
        <taxon>Strongylidae</taxon>
        <taxon>Oesophagostomum</taxon>
    </lineage>
</organism>
<dbReference type="GO" id="GO:0043565">
    <property type="term" value="F:sequence-specific DNA binding"/>
    <property type="evidence" value="ECO:0007669"/>
    <property type="project" value="InterPro"/>
</dbReference>
<keyword evidence="12" id="KW-1185">Reference proteome</keyword>
<keyword evidence="4" id="KW-0805">Transcription regulation</keyword>
<gene>
    <name evidence="11" type="ORF">OESDEN_13814</name>
</gene>
<protein>
    <recommendedName>
        <fullName evidence="10">Nuclear receptor domain-containing protein</fullName>
    </recommendedName>
</protein>
<dbReference type="AlphaFoldDB" id="A0A0B1SNB3"/>